<name>A0A4Y7SPJ2_COPMI</name>
<proteinExistence type="predicted"/>
<comment type="caution">
    <text evidence="1">The sequence shown here is derived from an EMBL/GenBank/DDBJ whole genome shotgun (WGS) entry which is preliminary data.</text>
</comment>
<gene>
    <name evidence="1" type="ORF">FA13DRAFT_1715047</name>
</gene>
<dbReference type="Proteomes" id="UP000298030">
    <property type="component" value="Unassembled WGS sequence"/>
</dbReference>
<sequence>MANNYSMVDIYWKRNSFLPVKDKDLFQFKSPQAVGCPTEKETADIRVPRPGQCLLDTLSMTVKSCSSSTMSLRDGRPYGRRPRLQFKNGSAAYSVIKLKIKEELEWGHWASRRVVSPARWEEVFALGDKEFRRRIRTLETEILQSQGERSVNSDTAQ</sequence>
<organism evidence="1 2">
    <name type="scientific">Coprinellus micaceus</name>
    <name type="common">Glistening ink-cap mushroom</name>
    <name type="synonym">Coprinus micaceus</name>
    <dbReference type="NCBI Taxonomy" id="71717"/>
    <lineage>
        <taxon>Eukaryota</taxon>
        <taxon>Fungi</taxon>
        <taxon>Dikarya</taxon>
        <taxon>Basidiomycota</taxon>
        <taxon>Agaricomycotina</taxon>
        <taxon>Agaricomycetes</taxon>
        <taxon>Agaricomycetidae</taxon>
        <taxon>Agaricales</taxon>
        <taxon>Agaricineae</taxon>
        <taxon>Psathyrellaceae</taxon>
        <taxon>Coprinellus</taxon>
    </lineage>
</organism>
<reference evidence="1 2" key="1">
    <citation type="journal article" date="2019" name="Nat. Ecol. Evol.">
        <title>Megaphylogeny resolves global patterns of mushroom evolution.</title>
        <authorList>
            <person name="Varga T."/>
            <person name="Krizsan K."/>
            <person name="Foldi C."/>
            <person name="Dima B."/>
            <person name="Sanchez-Garcia M."/>
            <person name="Sanchez-Ramirez S."/>
            <person name="Szollosi G.J."/>
            <person name="Szarkandi J.G."/>
            <person name="Papp V."/>
            <person name="Albert L."/>
            <person name="Andreopoulos W."/>
            <person name="Angelini C."/>
            <person name="Antonin V."/>
            <person name="Barry K.W."/>
            <person name="Bougher N.L."/>
            <person name="Buchanan P."/>
            <person name="Buyck B."/>
            <person name="Bense V."/>
            <person name="Catcheside P."/>
            <person name="Chovatia M."/>
            <person name="Cooper J."/>
            <person name="Damon W."/>
            <person name="Desjardin D."/>
            <person name="Finy P."/>
            <person name="Geml J."/>
            <person name="Haridas S."/>
            <person name="Hughes K."/>
            <person name="Justo A."/>
            <person name="Karasinski D."/>
            <person name="Kautmanova I."/>
            <person name="Kiss B."/>
            <person name="Kocsube S."/>
            <person name="Kotiranta H."/>
            <person name="LaButti K.M."/>
            <person name="Lechner B.E."/>
            <person name="Liimatainen K."/>
            <person name="Lipzen A."/>
            <person name="Lukacs Z."/>
            <person name="Mihaltcheva S."/>
            <person name="Morgado L.N."/>
            <person name="Niskanen T."/>
            <person name="Noordeloos M.E."/>
            <person name="Ohm R.A."/>
            <person name="Ortiz-Santana B."/>
            <person name="Ovrebo C."/>
            <person name="Racz N."/>
            <person name="Riley R."/>
            <person name="Savchenko A."/>
            <person name="Shiryaev A."/>
            <person name="Soop K."/>
            <person name="Spirin V."/>
            <person name="Szebenyi C."/>
            <person name="Tomsovsky M."/>
            <person name="Tulloss R.E."/>
            <person name="Uehling J."/>
            <person name="Grigoriev I.V."/>
            <person name="Vagvolgyi C."/>
            <person name="Papp T."/>
            <person name="Martin F.M."/>
            <person name="Miettinen O."/>
            <person name="Hibbett D.S."/>
            <person name="Nagy L.G."/>
        </authorList>
    </citation>
    <scope>NUCLEOTIDE SEQUENCE [LARGE SCALE GENOMIC DNA]</scope>
    <source>
        <strain evidence="1 2">FP101781</strain>
    </source>
</reference>
<protein>
    <submittedName>
        <fullName evidence="1">Uncharacterized protein</fullName>
    </submittedName>
</protein>
<keyword evidence="2" id="KW-1185">Reference proteome</keyword>
<accession>A0A4Y7SPJ2</accession>
<evidence type="ECO:0000313" key="2">
    <source>
        <dbReference type="Proteomes" id="UP000298030"/>
    </source>
</evidence>
<dbReference type="EMBL" id="QPFP01000073">
    <property type="protein sequence ID" value="TEB23797.1"/>
    <property type="molecule type" value="Genomic_DNA"/>
</dbReference>
<dbReference type="AlphaFoldDB" id="A0A4Y7SPJ2"/>
<feature type="non-terminal residue" evidence="1">
    <location>
        <position position="157"/>
    </location>
</feature>
<evidence type="ECO:0000313" key="1">
    <source>
        <dbReference type="EMBL" id="TEB23797.1"/>
    </source>
</evidence>